<dbReference type="InterPro" id="IPR051053">
    <property type="entry name" value="ECH/Chromodomain_protein"/>
</dbReference>
<dbReference type="InterPro" id="IPR001753">
    <property type="entry name" value="Enoyl-CoA_hydra/iso"/>
</dbReference>
<organism evidence="4 5">
    <name type="scientific">Cherax quadricarinatus</name>
    <name type="common">Australian red claw crayfish</name>
    <dbReference type="NCBI Taxonomy" id="27406"/>
    <lineage>
        <taxon>Eukaryota</taxon>
        <taxon>Metazoa</taxon>
        <taxon>Ecdysozoa</taxon>
        <taxon>Arthropoda</taxon>
        <taxon>Crustacea</taxon>
        <taxon>Multicrustacea</taxon>
        <taxon>Malacostraca</taxon>
        <taxon>Eumalacostraca</taxon>
        <taxon>Eucarida</taxon>
        <taxon>Decapoda</taxon>
        <taxon>Pleocyemata</taxon>
        <taxon>Astacidea</taxon>
        <taxon>Parastacoidea</taxon>
        <taxon>Parastacidae</taxon>
        <taxon>Cherax</taxon>
    </lineage>
</organism>
<evidence type="ECO:0000313" key="5">
    <source>
        <dbReference type="Proteomes" id="UP001445076"/>
    </source>
</evidence>
<dbReference type="AlphaFoldDB" id="A0AAW0YU28"/>
<dbReference type="EMBL" id="JARKIK010000002">
    <property type="protein sequence ID" value="KAK8753659.1"/>
    <property type="molecule type" value="Genomic_DNA"/>
</dbReference>
<dbReference type="PANTHER" id="PTHR43684:SF1">
    <property type="entry name" value="ENOYL-COA DELTA ISOMERASE 2"/>
    <property type="match status" value="1"/>
</dbReference>
<accession>A0AAW0YU28</accession>
<dbReference type="GO" id="GO:0004165">
    <property type="term" value="F:delta(3)-delta(2)-enoyl-CoA isomerase activity"/>
    <property type="evidence" value="ECO:0007669"/>
    <property type="project" value="UniProtKB-ARBA"/>
</dbReference>
<sequence length="323" mass="36095">MASPLLISTSYISTLCAGIRSFGSFSRHLPWTRTLKVMEHPARLTVGRIRTLSSNIEFSESAESDTKFVDSSKYEHLIITRQHGVRTITFNRPDKKNALNEKMFDEVVLALQDAASDPHTIITATTGAGDVYCAGNDKANFYHITLTEIRDLLIRHMAAFIDFPKPLIAVVNGAAVGVATTLLPLFDGVFATEKAFFFTPFSALNITAEGCSSYTFPRLMGPGKAAEILMFNKKVTAREALKLGLVTEVIPDANFPEDVWPKIYDMAKLPLNSLVYSKALMRNIHKDILHQVNIEECKRVAERLIAAYQPGREDYQEFVDNNW</sequence>
<keyword evidence="2" id="KW-0576">Peroxisome</keyword>
<gene>
    <name evidence="4" type="ORF">OTU49_001003</name>
</gene>
<evidence type="ECO:0008006" key="6">
    <source>
        <dbReference type="Google" id="ProtNLM"/>
    </source>
</evidence>
<dbReference type="Gene3D" id="1.10.12.10">
    <property type="entry name" value="Lyase 2-enoyl-coa Hydratase, Chain A, domain 2"/>
    <property type="match status" value="1"/>
</dbReference>
<evidence type="ECO:0000256" key="2">
    <source>
        <dbReference type="ARBA" id="ARBA00023140"/>
    </source>
</evidence>
<dbReference type="InterPro" id="IPR014748">
    <property type="entry name" value="Enoyl-CoA_hydra_C"/>
</dbReference>
<reference evidence="4 5" key="1">
    <citation type="journal article" date="2024" name="BMC Genomics">
        <title>Genome assembly of redclaw crayfish (Cherax quadricarinatus) provides insights into its immune adaptation and hypoxia tolerance.</title>
        <authorList>
            <person name="Liu Z."/>
            <person name="Zheng J."/>
            <person name="Li H."/>
            <person name="Fang K."/>
            <person name="Wang S."/>
            <person name="He J."/>
            <person name="Zhou D."/>
            <person name="Weng S."/>
            <person name="Chi M."/>
            <person name="Gu Z."/>
            <person name="He J."/>
            <person name="Li F."/>
            <person name="Wang M."/>
        </authorList>
    </citation>
    <scope>NUCLEOTIDE SEQUENCE [LARGE SCALE GENOMIC DNA]</scope>
    <source>
        <strain evidence="4">ZL_2023a</strain>
    </source>
</reference>
<comment type="caution">
    <text evidence="4">The sequence shown here is derived from an EMBL/GenBank/DDBJ whole genome shotgun (WGS) entry which is preliminary data.</text>
</comment>
<dbReference type="Proteomes" id="UP001445076">
    <property type="component" value="Unassembled WGS sequence"/>
</dbReference>
<evidence type="ECO:0000256" key="1">
    <source>
        <dbReference type="ARBA" id="ARBA00004275"/>
    </source>
</evidence>
<dbReference type="SUPFAM" id="SSF52096">
    <property type="entry name" value="ClpP/crotonase"/>
    <property type="match status" value="1"/>
</dbReference>
<dbReference type="CDD" id="cd06558">
    <property type="entry name" value="crotonase-like"/>
    <property type="match status" value="1"/>
</dbReference>
<keyword evidence="5" id="KW-1185">Reference proteome</keyword>
<dbReference type="InterPro" id="IPR029045">
    <property type="entry name" value="ClpP/crotonase-like_dom_sf"/>
</dbReference>
<evidence type="ECO:0000313" key="4">
    <source>
        <dbReference type="EMBL" id="KAK8753659.1"/>
    </source>
</evidence>
<dbReference type="GO" id="GO:0005777">
    <property type="term" value="C:peroxisome"/>
    <property type="evidence" value="ECO:0007669"/>
    <property type="project" value="UniProtKB-SubCell"/>
</dbReference>
<proteinExistence type="predicted"/>
<dbReference type="Pfam" id="PF00378">
    <property type="entry name" value="ECH_1"/>
    <property type="match status" value="1"/>
</dbReference>
<evidence type="ECO:0000256" key="3">
    <source>
        <dbReference type="ARBA" id="ARBA00023235"/>
    </source>
</evidence>
<dbReference type="Gene3D" id="3.90.226.10">
    <property type="entry name" value="2-enoyl-CoA Hydratase, Chain A, domain 1"/>
    <property type="match status" value="1"/>
</dbReference>
<keyword evidence="3" id="KW-0413">Isomerase</keyword>
<comment type="subcellular location">
    <subcellularLocation>
        <location evidence="1">Peroxisome</location>
    </subcellularLocation>
</comment>
<name>A0AAW0YU28_CHEQU</name>
<protein>
    <recommendedName>
        <fullName evidence="6">Enoyl-CoA delta isomerase 2, mitochondrial</fullName>
    </recommendedName>
</protein>
<dbReference type="PANTHER" id="PTHR43684">
    <property type="match status" value="1"/>
</dbReference>